<keyword evidence="2" id="KW-1185">Reference proteome</keyword>
<evidence type="ECO:0000313" key="1">
    <source>
        <dbReference type="EMBL" id="TZG25748.1"/>
    </source>
</evidence>
<gene>
    <name evidence="1" type="ORF">FYJ91_12145</name>
</gene>
<dbReference type="RefSeq" id="WP_149522555.1">
    <property type="nucleotide sequence ID" value="NZ_VTOU01000003.1"/>
</dbReference>
<organism evidence="1 2">
    <name type="scientific">Sphingomonas montanisoli</name>
    <dbReference type="NCBI Taxonomy" id="2606412"/>
    <lineage>
        <taxon>Bacteria</taxon>
        <taxon>Pseudomonadati</taxon>
        <taxon>Pseudomonadota</taxon>
        <taxon>Alphaproteobacteria</taxon>
        <taxon>Sphingomonadales</taxon>
        <taxon>Sphingomonadaceae</taxon>
        <taxon>Sphingomonas</taxon>
    </lineage>
</organism>
<comment type="caution">
    <text evidence="1">The sequence shown here is derived from an EMBL/GenBank/DDBJ whole genome shotgun (WGS) entry which is preliminary data.</text>
</comment>
<dbReference type="Proteomes" id="UP000322077">
    <property type="component" value="Unassembled WGS sequence"/>
</dbReference>
<evidence type="ECO:0000313" key="2">
    <source>
        <dbReference type="Proteomes" id="UP000322077"/>
    </source>
</evidence>
<dbReference type="EMBL" id="VTOU01000003">
    <property type="protein sequence ID" value="TZG25748.1"/>
    <property type="molecule type" value="Genomic_DNA"/>
</dbReference>
<proteinExistence type="predicted"/>
<name>A0A5D9C1K9_9SPHN</name>
<reference evidence="1 2" key="1">
    <citation type="submission" date="2019-08" db="EMBL/GenBank/DDBJ databases">
        <authorList>
            <person name="Wang G."/>
            <person name="Xu Z."/>
        </authorList>
    </citation>
    <scope>NUCLEOTIDE SEQUENCE [LARGE SCALE GENOMIC DNA]</scope>
    <source>
        <strain evidence="1 2">ZX</strain>
    </source>
</reference>
<accession>A0A5D9C1K9</accession>
<sequence length="94" mass="10096">MVEGRWTDPTKTPAIDWTASAALENVERGGQDVAEVTNLNGAVRAWLLLEPQHKASAVLTVEHPIQLDGIATTSFSGETIAALAEHLPNVPQDR</sequence>
<dbReference type="AlphaFoldDB" id="A0A5D9C1K9"/>
<protein>
    <submittedName>
        <fullName evidence="1">Uncharacterized protein</fullName>
    </submittedName>
</protein>